<name>A0A285EBL3_9ACTN</name>
<gene>
    <name evidence="13" type="ORF">SAMN06893097_102137</name>
</gene>
<feature type="transmembrane region" description="Helical" evidence="12">
    <location>
        <begin position="304"/>
        <end position="337"/>
    </location>
</feature>
<proteinExistence type="predicted"/>
<keyword evidence="8 12" id="KW-0472">Membrane</keyword>
<dbReference type="AlphaFoldDB" id="A0A285EBL3"/>
<evidence type="ECO:0000256" key="3">
    <source>
        <dbReference type="ARBA" id="ARBA00022475"/>
    </source>
</evidence>
<dbReference type="InterPro" id="IPR001851">
    <property type="entry name" value="ABC_transp_permease"/>
</dbReference>
<keyword evidence="5 13" id="KW-0762">Sugar transport</keyword>
<evidence type="ECO:0000256" key="1">
    <source>
        <dbReference type="ARBA" id="ARBA00004651"/>
    </source>
</evidence>
<dbReference type="Pfam" id="PF02653">
    <property type="entry name" value="BPD_transp_2"/>
    <property type="match status" value="1"/>
</dbReference>
<evidence type="ECO:0000313" key="14">
    <source>
        <dbReference type="Proteomes" id="UP000219514"/>
    </source>
</evidence>
<dbReference type="CDD" id="cd06579">
    <property type="entry name" value="TM_PBP1_transp_AraH_like"/>
    <property type="match status" value="1"/>
</dbReference>
<dbReference type="GO" id="GO:0022857">
    <property type="term" value="F:transmembrane transporter activity"/>
    <property type="evidence" value="ECO:0007669"/>
    <property type="project" value="InterPro"/>
</dbReference>
<evidence type="ECO:0000313" key="13">
    <source>
        <dbReference type="EMBL" id="SNX95441.1"/>
    </source>
</evidence>
<sequence length="380" mass="38671">MRGSSSRGHWGHVSRRGGPPADVLSPPVTADGLPSFGHHTAVAPARGRRLLDGALARPSLAAFVGLAVVLAFFVPQAPHLLSTGGLASALDAAALLGIGGVAVALLLVSGHFDLSIGMVSVGSALLTGVLIAEAGWGTWPALAGSLAVALLVGLVNGWLVVTTGVPSFLVTLATFLVLQGVALAGTRSLTRSVRVDGLDGAPGWSSAATVFGSTVQVGDGRFRVSLLWWLLLTVWASWVLWRTRFGNGVFAVGGARRAARELGVPDRRTTVVLYCCTAAAGWLVGTLGVVRLGGVQASTGLGTAIEFIVVAVIGGCLLTGGYGSAVGAAVGALLYATARQGVVLAGWDARWFEAFLGVLLLVALLANGVVRGRLRAVPRS</sequence>
<feature type="transmembrane region" description="Helical" evidence="12">
    <location>
        <begin position="271"/>
        <end position="292"/>
    </location>
</feature>
<evidence type="ECO:0000256" key="7">
    <source>
        <dbReference type="ARBA" id="ARBA00022989"/>
    </source>
</evidence>
<keyword evidence="14" id="KW-1185">Reference proteome</keyword>
<feature type="transmembrane region" description="Helical" evidence="12">
    <location>
        <begin position="86"/>
        <end position="108"/>
    </location>
</feature>
<feature type="transmembrane region" description="Helical" evidence="12">
    <location>
        <begin position="165"/>
        <end position="184"/>
    </location>
</feature>
<feature type="transmembrane region" description="Helical" evidence="12">
    <location>
        <begin position="54"/>
        <end position="74"/>
    </location>
</feature>
<feature type="transmembrane region" description="Helical" evidence="12">
    <location>
        <begin position="114"/>
        <end position="132"/>
    </location>
</feature>
<feature type="transmembrane region" description="Helical" evidence="12">
    <location>
        <begin position="224"/>
        <end position="241"/>
    </location>
</feature>
<keyword evidence="7 12" id="KW-1133">Transmembrane helix</keyword>
<evidence type="ECO:0000256" key="12">
    <source>
        <dbReference type="SAM" id="Phobius"/>
    </source>
</evidence>
<dbReference type="GO" id="GO:0005886">
    <property type="term" value="C:plasma membrane"/>
    <property type="evidence" value="ECO:0007669"/>
    <property type="project" value="UniProtKB-SubCell"/>
</dbReference>
<evidence type="ECO:0000256" key="2">
    <source>
        <dbReference type="ARBA" id="ARBA00022448"/>
    </source>
</evidence>
<evidence type="ECO:0000256" key="8">
    <source>
        <dbReference type="ARBA" id="ARBA00023136"/>
    </source>
</evidence>
<keyword evidence="4" id="KW-0997">Cell inner membrane</keyword>
<protein>
    <recommendedName>
        <fullName evidence="10">Xylose transport system permease protein XylH</fullName>
    </recommendedName>
</protein>
<evidence type="ECO:0000256" key="11">
    <source>
        <dbReference type="SAM" id="MobiDB-lite"/>
    </source>
</evidence>
<dbReference type="EMBL" id="OBDO01000002">
    <property type="protein sequence ID" value="SNX95441.1"/>
    <property type="molecule type" value="Genomic_DNA"/>
</dbReference>
<organism evidence="13 14">
    <name type="scientific">Geodermatophilus sabuli</name>
    <dbReference type="NCBI Taxonomy" id="1564158"/>
    <lineage>
        <taxon>Bacteria</taxon>
        <taxon>Bacillati</taxon>
        <taxon>Actinomycetota</taxon>
        <taxon>Actinomycetes</taxon>
        <taxon>Geodermatophilales</taxon>
        <taxon>Geodermatophilaceae</taxon>
        <taxon>Geodermatophilus</taxon>
    </lineage>
</organism>
<dbReference type="PANTHER" id="PTHR32196:SF32">
    <property type="entry name" value="XYLOSE TRANSPORT SYSTEM PERMEASE PROTEIN XYLH"/>
    <property type="match status" value="1"/>
</dbReference>
<comment type="subcellular location">
    <subcellularLocation>
        <location evidence="1">Cell membrane</location>
        <topology evidence="1">Multi-pass membrane protein</topology>
    </subcellularLocation>
</comment>
<evidence type="ECO:0000256" key="6">
    <source>
        <dbReference type="ARBA" id="ARBA00022692"/>
    </source>
</evidence>
<keyword evidence="6 12" id="KW-0812">Transmembrane</keyword>
<feature type="region of interest" description="Disordered" evidence="11">
    <location>
        <begin position="1"/>
        <end position="24"/>
    </location>
</feature>
<comment type="function">
    <text evidence="9">Part of the binding-protein-dependent transport system for D-xylose. Probably responsible for the translocation of the substrate across the membrane.</text>
</comment>
<evidence type="ECO:0000256" key="9">
    <source>
        <dbReference type="ARBA" id="ARBA00035611"/>
    </source>
</evidence>
<feature type="transmembrane region" description="Helical" evidence="12">
    <location>
        <begin position="349"/>
        <end position="370"/>
    </location>
</feature>
<dbReference type="PANTHER" id="PTHR32196">
    <property type="entry name" value="ABC TRANSPORTER PERMEASE PROTEIN YPHD-RELATED-RELATED"/>
    <property type="match status" value="1"/>
</dbReference>
<dbReference type="Proteomes" id="UP000219514">
    <property type="component" value="Unassembled WGS sequence"/>
</dbReference>
<reference evidence="13 14" key="1">
    <citation type="submission" date="2017-09" db="EMBL/GenBank/DDBJ databases">
        <authorList>
            <person name="Ehlers B."/>
            <person name="Leendertz F.H."/>
        </authorList>
    </citation>
    <scope>NUCLEOTIDE SEQUENCE [LARGE SCALE GENOMIC DNA]</scope>
    <source>
        <strain evidence="13 14">DSM 46844</strain>
    </source>
</reference>
<keyword evidence="3" id="KW-1003">Cell membrane</keyword>
<keyword evidence="2" id="KW-0813">Transport</keyword>
<evidence type="ECO:0000256" key="10">
    <source>
        <dbReference type="ARBA" id="ARBA00035686"/>
    </source>
</evidence>
<evidence type="ECO:0000256" key="4">
    <source>
        <dbReference type="ARBA" id="ARBA00022519"/>
    </source>
</evidence>
<accession>A0A285EBL3</accession>
<dbReference type="OrthoDB" id="6844941at2"/>
<evidence type="ECO:0000256" key="5">
    <source>
        <dbReference type="ARBA" id="ARBA00022597"/>
    </source>
</evidence>